<evidence type="ECO:0000313" key="1">
    <source>
        <dbReference type="EMBL" id="EAM51898.1"/>
    </source>
</evidence>
<accession>Q4C6S0</accession>
<dbReference type="Proteomes" id="UP000003922">
    <property type="component" value="Unassembled WGS sequence"/>
</dbReference>
<sequence length="122" mass="14193">MLLKFYHQFYQELLLKLVKLQNLVLTEDIDMIAIKTTYEQVQTIFQQQILSVSLDELDCNAIPLLRSAQTEIYKNLRLLGTDLLFLTSSRQEKTTGERLEKVEGKVKELIGYSQGIIEQLKQ</sequence>
<gene>
    <name evidence="1" type="ORF">CwatDRAFT_5130</name>
</gene>
<evidence type="ECO:0000313" key="2">
    <source>
        <dbReference type="Proteomes" id="UP000003922"/>
    </source>
</evidence>
<dbReference type="KEGG" id="cwa:CwatDRAFT_5130"/>
<name>Q4C6S0_CROWT</name>
<reference evidence="1" key="1">
    <citation type="submission" date="2004-02" db="EMBL/GenBank/DDBJ databases">
        <authorList>
            <consortium name="DOE Joint Genome Institute"/>
        </authorList>
    </citation>
    <scope>NUCLEOTIDE SEQUENCE [LARGE SCALE GENOMIC DNA]</scope>
    <source>
        <strain evidence="1">WH 8501</strain>
    </source>
</reference>
<organism evidence="1 2">
    <name type="scientific">Crocosphaera watsonii WH 8501</name>
    <dbReference type="NCBI Taxonomy" id="165597"/>
    <lineage>
        <taxon>Bacteria</taxon>
        <taxon>Bacillati</taxon>
        <taxon>Cyanobacteriota</taxon>
        <taxon>Cyanophyceae</taxon>
        <taxon>Oscillatoriophycideae</taxon>
        <taxon>Chroococcales</taxon>
        <taxon>Aphanothecaceae</taxon>
        <taxon>Crocosphaera</taxon>
    </lineage>
</organism>
<proteinExistence type="predicted"/>
<dbReference type="OrthoDB" id="428556at2"/>
<dbReference type="InterPro" id="IPR047810">
    <property type="entry name" value="PatD-like"/>
</dbReference>
<comment type="caution">
    <text evidence="1">The sequence shown here is derived from an EMBL/GenBank/DDBJ whole genome shotgun (WGS) entry which is preliminary data.</text>
</comment>
<dbReference type="RefSeq" id="WP_007304535.1">
    <property type="nucleotide sequence ID" value="NZ_AADV02000003.1"/>
</dbReference>
<reference evidence="1" key="2">
    <citation type="submission" date="2005-06" db="EMBL/GenBank/DDBJ databases">
        <title>Sequencing of the draft genome and assembly of Crocosphaera watsonii WH 8501.</title>
        <authorList>
            <consortium name="US DOE Joint Genome Institute (JGI-PGF)"/>
            <person name="Copeland A."/>
            <person name="Lucas S."/>
            <person name="Lapidus A."/>
            <person name="Barry K."/>
            <person name="Detter C."/>
            <person name="Glavina T."/>
            <person name="Hammon N."/>
            <person name="Israni S."/>
            <person name="Pitluck S."/>
            <person name="Richardson P."/>
        </authorList>
    </citation>
    <scope>NUCLEOTIDE SEQUENCE [LARGE SCALE GENOMIC DNA]</scope>
    <source>
        <strain evidence="1">WH 8501</strain>
    </source>
</reference>
<dbReference type="EMBL" id="AADV02000003">
    <property type="protein sequence ID" value="EAM51898.1"/>
    <property type="molecule type" value="Genomic_DNA"/>
</dbReference>
<dbReference type="AlphaFoldDB" id="Q4C6S0"/>
<dbReference type="NCBIfam" id="NF037954">
    <property type="entry name" value="het_cyst_PatD"/>
    <property type="match status" value="1"/>
</dbReference>
<protein>
    <submittedName>
        <fullName evidence="1">Uncharacterized protein</fullName>
    </submittedName>
</protein>
<reference evidence="1" key="3">
    <citation type="submission" date="2016-12" db="EMBL/GenBank/DDBJ databases">
        <title>Annotation of the draft genome assembly of Crocosphaera watsonii WH 8501.</title>
        <authorList>
            <consortium name="US DOE Joint Genome Institute (JGI-ORNL)"/>
            <person name="Larimer F."/>
            <person name="Land M."/>
        </authorList>
    </citation>
    <scope>NUCLEOTIDE SEQUENCE</scope>
    <source>
        <strain evidence="1">WH 8501</strain>
    </source>
</reference>
<keyword evidence="2" id="KW-1185">Reference proteome</keyword>